<evidence type="ECO:0008006" key="3">
    <source>
        <dbReference type="Google" id="ProtNLM"/>
    </source>
</evidence>
<gene>
    <name evidence="1" type="ORF">MM236_06715</name>
</gene>
<evidence type="ECO:0000313" key="2">
    <source>
        <dbReference type="Proteomes" id="UP001165488"/>
    </source>
</evidence>
<dbReference type="Gene3D" id="3.10.450.50">
    <property type="match status" value="1"/>
</dbReference>
<proteinExistence type="predicted"/>
<reference evidence="1" key="1">
    <citation type="submission" date="2022-03" db="EMBL/GenBank/DDBJ databases">
        <title>De novo assembled genomes of Belliella spp. (Cyclobacteriaceae) strains.</title>
        <authorList>
            <person name="Szabo A."/>
            <person name="Korponai K."/>
            <person name="Felfoldi T."/>
        </authorList>
    </citation>
    <scope>NUCLEOTIDE SEQUENCE</scope>
    <source>
        <strain evidence="1">DSM 107340</strain>
    </source>
</reference>
<sequence length="106" mass="12039">MDLSKITNETVKSAIEALQANDIKAWYSHFTSDAKFSDDGRALSLKSFFDNAFSHKEKFLTLDKIENGGKDLLGDFYAGQWGTFKVFFRFTLNEEGKITKLEIGQN</sequence>
<accession>A0ABS9UM22</accession>
<keyword evidence="2" id="KW-1185">Reference proteome</keyword>
<evidence type="ECO:0000313" key="1">
    <source>
        <dbReference type="EMBL" id="MCH7397672.1"/>
    </source>
</evidence>
<comment type="caution">
    <text evidence="1">The sequence shown here is derived from an EMBL/GenBank/DDBJ whole genome shotgun (WGS) entry which is preliminary data.</text>
</comment>
<dbReference type="InterPro" id="IPR032710">
    <property type="entry name" value="NTF2-like_dom_sf"/>
</dbReference>
<dbReference type="EMBL" id="JAKZGS010000004">
    <property type="protein sequence ID" value="MCH7397672.1"/>
    <property type="molecule type" value="Genomic_DNA"/>
</dbReference>
<protein>
    <recommendedName>
        <fullName evidence="3">SnoaL-like domain-containing protein</fullName>
    </recommendedName>
</protein>
<dbReference type="SUPFAM" id="SSF54427">
    <property type="entry name" value="NTF2-like"/>
    <property type="match status" value="1"/>
</dbReference>
<dbReference type="Proteomes" id="UP001165488">
    <property type="component" value="Unassembled WGS sequence"/>
</dbReference>
<organism evidence="1 2">
    <name type="scientific">Belliella calami</name>
    <dbReference type="NCBI Taxonomy" id="2923436"/>
    <lineage>
        <taxon>Bacteria</taxon>
        <taxon>Pseudomonadati</taxon>
        <taxon>Bacteroidota</taxon>
        <taxon>Cytophagia</taxon>
        <taxon>Cytophagales</taxon>
        <taxon>Cyclobacteriaceae</taxon>
        <taxon>Belliella</taxon>
    </lineage>
</organism>
<dbReference type="RefSeq" id="WP_241274186.1">
    <property type="nucleotide sequence ID" value="NZ_JAKZGS010000004.1"/>
</dbReference>
<name>A0ABS9UM22_9BACT</name>